<evidence type="ECO:0000313" key="3">
    <source>
        <dbReference type="Proteomes" id="UP001140560"/>
    </source>
</evidence>
<keyword evidence="1" id="KW-1133">Transmembrane helix</keyword>
<sequence>MADLKENTATHVDTTTSEHVDWKLTIDQDSKVVAEVRVISGYEAIAEAKLKEPPRRFSRSAMLLYVCAVVGFFCSTCNGFDGSMFNALLINDTFKSYYKVESTGAWAGIVTSIR</sequence>
<gene>
    <name evidence="2" type="ORF">N0V83_003679</name>
</gene>
<keyword evidence="1" id="KW-0472">Membrane</keyword>
<dbReference type="EMBL" id="JAPEUY010000005">
    <property type="protein sequence ID" value="KAJ4373384.1"/>
    <property type="molecule type" value="Genomic_DNA"/>
</dbReference>
<protein>
    <submittedName>
        <fullName evidence="2">Uncharacterized protein</fullName>
    </submittedName>
</protein>
<evidence type="ECO:0000313" key="2">
    <source>
        <dbReference type="EMBL" id="KAJ4373384.1"/>
    </source>
</evidence>
<feature type="transmembrane region" description="Helical" evidence="1">
    <location>
        <begin position="62"/>
        <end position="80"/>
    </location>
</feature>
<proteinExistence type="predicted"/>
<comment type="caution">
    <text evidence="2">The sequence shown here is derived from an EMBL/GenBank/DDBJ whole genome shotgun (WGS) entry which is preliminary data.</text>
</comment>
<accession>A0A9W8YCS4</accession>
<reference evidence="2" key="1">
    <citation type="submission" date="2022-10" db="EMBL/GenBank/DDBJ databases">
        <title>Tapping the CABI collections for fungal endophytes: first genome assemblies for Collariella, Neodidymelliopsis, Ascochyta clinopodiicola, Didymella pomorum, Didymosphaeria variabile, Neocosmospora piperis and Neocucurbitaria cava.</title>
        <authorList>
            <person name="Hill R."/>
        </authorList>
    </citation>
    <scope>NUCLEOTIDE SEQUENCE</scope>
    <source>
        <strain evidence="2">IMI 356814</strain>
    </source>
</reference>
<name>A0A9W8YCS4_9PLEO</name>
<dbReference type="AlphaFoldDB" id="A0A9W8YCS4"/>
<dbReference type="Proteomes" id="UP001140560">
    <property type="component" value="Unassembled WGS sequence"/>
</dbReference>
<organism evidence="2 3">
    <name type="scientific">Neocucurbitaria cava</name>
    <dbReference type="NCBI Taxonomy" id="798079"/>
    <lineage>
        <taxon>Eukaryota</taxon>
        <taxon>Fungi</taxon>
        <taxon>Dikarya</taxon>
        <taxon>Ascomycota</taxon>
        <taxon>Pezizomycotina</taxon>
        <taxon>Dothideomycetes</taxon>
        <taxon>Pleosporomycetidae</taxon>
        <taxon>Pleosporales</taxon>
        <taxon>Pleosporineae</taxon>
        <taxon>Cucurbitariaceae</taxon>
        <taxon>Neocucurbitaria</taxon>
    </lineage>
</organism>
<evidence type="ECO:0000256" key="1">
    <source>
        <dbReference type="SAM" id="Phobius"/>
    </source>
</evidence>
<keyword evidence="1" id="KW-0812">Transmembrane</keyword>
<dbReference type="OrthoDB" id="4805872at2759"/>
<keyword evidence="3" id="KW-1185">Reference proteome</keyword>